<evidence type="ECO:0000313" key="8">
    <source>
        <dbReference type="EMBL" id="RIA81038.1"/>
    </source>
</evidence>
<dbReference type="PANTHER" id="PTHR47540">
    <property type="entry name" value="THIAMINE REPRESSIBLE GENES REGULATORY PROTEIN THI5"/>
    <property type="match status" value="1"/>
</dbReference>
<evidence type="ECO:0000256" key="3">
    <source>
        <dbReference type="ARBA" id="ARBA00023125"/>
    </source>
</evidence>
<dbReference type="GO" id="GO:0008270">
    <property type="term" value="F:zinc ion binding"/>
    <property type="evidence" value="ECO:0007669"/>
    <property type="project" value="InterPro"/>
</dbReference>
<dbReference type="GO" id="GO:0043565">
    <property type="term" value="F:sequence-specific DNA binding"/>
    <property type="evidence" value="ECO:0007669"/>
    <property type="project" value="TreeGrafter"/>
</dbReference>
<feature type="domain" description="Zn(2)-C6 fungal-type" evidence="7">
    <location>
        <begin position="109"/>
        <end position="136"/>
    </location>
</feature>
<dbReference type="Gene3D" id="4.10.240.10">
    <property type="entry name" value="Zn(2)-C6 fungal-type DNA-binding domain"/>
    <property type="match status" value="2"/>
</dbReference>
<feature type="compositionally biased region" description="Basic and acidic residues" evidence="6">
    <location>
        <begin position="152"/>
        <end position="164"/>
    </location>
</feature>
<feature type="compositionally biased region" description="Polar residues" evidence="6">
    <location>
        <begin position="165"/>
        <end position="180"/>
    </location>
</feature>
<dbReference type="Proteomes" id="UP000265703">
    <property type="component" value="Unassembled WGS sequence"/>
</dbReference>
<reference evidence="8 9" key="1">
    <citation type="submission" date="2018-06" db="EMBL/GenBank/DDBJ databases">
        <title>Comparative genomics reveals the genomic features of Rhizophagus irregularis, R. cerebriforme, R. diaphanum and Gigaspora rosea, and their symbiotic lifestyle signature.</title>
        <authorList>
            <person name="Morin E."/>
            <person name="San Clemente H."/>
            <person name="Chen E.C.H."/>
            <person name="De La Providencia I."/>
            <person name="Hainaut M."/>
            <person name="Kuo A."/>
            <person name="Kohler A."/>
            <person name="Murat C."/>
            <person name="Tang N."/>
            <person name="Roy S."/>
            <person name="Loubradou J."/>
            <person name="Henrissat B."/>
            <person name="Grigoriev I.V."/>
            <person name="Corradi N."/>
            <person name="Roux C."/>
            <person name="Martin F.M."/>
        </authorList>
    </citation>
    <scope>NUCLEOTIDE SEQUENCE [LARGE SCALE GENOMIC DNA]</scope>
    <source>
        <strain evidence="8 9">DAOM 227022</strain>
    </source>
</reference>
<keyword evidence="9" id="KW-1185">Reference proteome</keyword>
<evidence type="ECO:0000256" key="6">
    <source>
        <dbReference type="SAM" id="MobiDB-lite"/>
    </source>
</evidence>
<dbReference type="InterPro" id="IPR051711">
    <property type="entry name" value="Stress_Response_Reg"/>
</dbReference>
<proteinExistence type="predicted"/>
<protein>
    <recommendedName>
        <fullName evidence="7">Zn(2)-C6 fungal-type domain-containing protein</fullName>
    </recommendedName>
</protein>
<dbReference type="Pfam" id="PF00172">
    <property type="entry name" value="Zn_clus"/>
    <property type="match status" value="2"/>
</dbReference>
<dbReference type="OrthoDB" id="2396764at2759"/>
<name>A0A397S4W0_9GLOM</name>
<evidence type="ECO:0000259" key="7">
    <source>
        <dbReference type="PROSITE" id="PS50048"/>
    </source>
</evidence>
<sequence>MTNKNNRIKVTTACQNCQTRKVKCSGEIPCRYCSKTGKKCAPGKPGKKRGPPPGREVKSRNSHSRMESLYNNKDPQVQEELRNFKNTNSGYHNDKNMTKKNKRLKVTTACQNCQTRKIKCSGEIPCRHCIKTDKKCAPGKPGKKRGPPPGQEVKRNVETRRENGEFSSNSSYNYITKLSD</sequence>
<dbReference type="InterPro" id="IPR001138">
    <property type="entry name" value="Zn2Cys6_DnaBD"/>
</dbReference>
<evidence type="ECO:0000256" key="4">
    <source>
        <dbReference type="ARBA" id="ARBA00023163"/>
    </source>
</evidence>
<dbReference type="SUPFAM" id="SSF57701">
    <property type="entry name" value="Zn2/Cys6 DNA-binding domain"/>
    <property type="match status" value="2"/>
</dbReference>
<dbReference type="GO" id="GO:0005634">
    <property type="term" value="C:nucleus"/>
    <property type="evidence" value="ECO:0007669"/>
    <property type="project" value="UniProtKB-SubCell"/>
</dbReference>
<evidence type="ECO:0000313" key="9">
    <source>
        <dbReference type="Proteomes" id="UP000265703"/>
    </source>
</evidence>
<dbReference type="GO" id="GO:0045944">
    <property type="term" value="P:positive regulation of transcription by RNA polymerase II"/>
    <property type="evidence" value="ECO:0007669"/>
    <property type="project" value="TreeGrafter"/>
</dbReference>
<dbReference type="CDD" id="cd00067">
    <property type="entry name" value="GAL4"/>
    <property type="match status" value="2"/>
</dbReference>
<keyword evidence="3" id="KW-0238">DNA-binding</keyword>
<dbReference type="PROSITE" id="PS50048">
    <property type="entry name" value="ZN2_CY6_FUNGAL_2"/>
    <property type="match status" value="2"/>
</dbReference>
<comment type="subcellular location">
    <subcellularLocation>
        <location evidence="1">Nucleus</location>
    </subcellularLocation>
</comment>
<feature type="region of interest" description="Disordered" evidence="6">
    <location>
        <begin position="35"/>
        <end position="100"/>
    </location>
</feature>
<evidence type="ECO:0000256" key="5">
    <source>
        <dbReference type="ARBA" id="ARBA00023242"/>
    </source>
</evidence>
<organism evidence="8 9">
    <name type="scientific">Glomus cerebriforme</name>
    <dbReference type="NCBI Taxonomy" id="658196"/>
    <lineage>
        <taxon>Eukaryota</taxon>
        <taxon>Fungi</taxon>
        <taxon>Fungi incertae sedis</taxon>
        <taxon>Mucoromycota</taxon>
        <taxon>Glomeromycotina</taxon>
        <taxon>Glomeromycetes</taxon>
        <taxon>Glomerales</taxon>
        <taxon>Glomeraceae</taxon>
        <taxon>Glomus</taxon>
    </lineage>
</organism>
<keyword evidence="4" id="KW-0804">Transcription</keyword>
<evidence type="ECO:0000256" key="1">
    <source>
        <dbReference type="ARBA" id="ARBA00004123"/>
    </source>
</evidence>
<dbReference type="EMBL" id="QKYT01000857">
    <property type="protein sequence ID" value="RIA81038.1"/>
    <property type="molecule type" value="Genomic_DNA"/>
</dbReference>
<dbReference type="AlphaFoldDB" id="A0A397S4W0"/>
<keyword evidence="5" id="KW-0539">Nucleus</keyword>
<evidence type="ECO:0000256" key="2">
    <source>
        <dbReference type="ARBA" id="ARBA00023015"/>
    </source>
</evidence>
<dbReference type="PANTHER" id="PTHR47540:SF2">
    <property type="entry name" value="ZN(II)2CYS6 TRANSCRIPTION FACTOR (EUROFUNG)"/>
    <property type="match status" value="1"/>
</dbReference>
<dbReference type="SMART" id="SM00066">
    <property type="entry name" value="GAL4"/>
    <property type="match status" value="2"/>
</dbReference>
<dbReference type="GO" id="GO:0000981">
    <property type="term" value="F:DNA-binding transcription factor activity, RNA polymerase II-specific"/>
    <property type="evidence" value="ECO:0007669"/>
    <property type="project" value="InterPro"/>
</dbReference>
<feature type="region of interest" description="Disordered" evidence="6">
    <location>
        <begin position="134"/>
        <end position="180"/>
    </location>
</feature>
<keyword evidence="2" id="KW-0805">Transcription regulation</keyword>
<comment type="caution">
    <text evidence="8">The sequence shown here is derived from an EMBL/GenBank/DDBJ whole genome shotgun (WGS) entry which is preliminary data.</text>
</comment>
<accession>A0A397S4W0</accession>
<gene>
    <name evidence="8" type="ORF">C1645_576923</name>
</gene>
<feature type="domain" description="Zn(2)-C6 fungal-type" evidence="7">
    <location>
        <begin position="13"/>
        <end position="40"/>
    </location>
</feature>
<dbReference type="InterPro" id="IPR036864">
    <property type="entry name" value="Zn2-C6_fun-type_DNA-bd_sf"/>
</dbReference>